<evidence type="ECO:0000256" key="1">
    <source>
        <dbReference type="ARBA" id="ARBA00004496"/>
    </source>
</evidence>
<feature type="binding site" evidence="8">
    <location>
        <begin position="27"/>
        <end position="32"/>
    </location>
    <ligand>
        <name>ATP</name>
        <dbReference type="ChEBI" id="CHEBI:30616"/>
    </ligand>
</feature>
<dbReference type="AlphaFoldDB" id="G5JXL0"/>
<dbReference type="InterPro" id="IPR012795">
    <property type="entry name" value="tRNA_Ile_lys_synt_N"/>
</dbReference>
<keyword evidence="2 8" id="KW-0963">Cytoplasm</keyword>
<dbReference type="Pfam" id="PF01171">
    <property type="entry name" value="ATP_bind_3"/>
    <property type="match status" value="1"/>
</dbReference>
<dbReference type="GO" id="GO:0005524">
    <property type="term" value="F:ATP binding"/>
    <property type="evidence" value="ECO:0007669"/>
    <property type="project" value="UniProtKB-UniRule"/>
</dbReference>
<keyword evidence="11" id="KW-1185">Reference proteome</keyword>
<keyword evidence="3 8" id="KW-0436">Ligase</keyword>
<dbReference type="SMART" id="SM00977">
    <property type="entry name" value="TilS_C"/>
    <property type="match status" value="1"/>
</dbReference>
<dbReference type="eggNOG" id="COG0037">
    <property type="taxonomic scope" value="Bacteria"/>
</dbReference>
<dbReference type="NCBIfam" id="TIGR02433">
    <property type="entry name" value="lysidine_TilS_C"/>
    <property type="match status" value="1"/>
</dbReference>
<evidence type="ECO:0000313" key="10">
    <source>
        <dbReference type="EMBL" id="EHJ52517.1"/>
    </source>
</evidence>
<dbReference type="InterPro" id="IPR014729">
    <property type="entry name" value="Rossmann-like_a/b/a_fold"/>
</dbReference>
<dbReference type="GO" id="GO:0005737">
    <property type="term" value="C:cytoplasm"/>
    <property type="evidence" value="ECO:0007669"/>
    <property type="project" value="UniProtKB-SubCell"/>
</dbReference>
<comment type="caution">
    <text evidence="10">The sequence shown here is derived from an EMBL/GenBank/DDBJ whole genome shotgun (WGS) entry which is preliminary data.</text>
</comment>
<comment type="domain">
    <text evidence="8">The N-terminal region contains the highly conserved SGGXDS motif, predicted to be a P-loop motif involved in ATP binding.</text>
</comment>
<dbReference type="OrthoDB" id="9807403at2"/>
<organism evidence="10 11">
    <name type="scientific">Streptococcus macacae NCTC 11558</name>
    <dbReference type="NCBI Taxonomy" id="764298"/>
    <lineage>
        <taxon>Bacteria</taxon>
        <taxon>Bacillati</taxon>
        <taxon>Bacillota</taxon>
        <taxon>Bacilli</taxon>
        <taxon>Lactobacillales</taxon>
        <taxon>Streptococcaceae</taxon>
        <taxon>Streptococcus</taxon>
    </lineage>
</organism>
<evidence type="ECO:0000256" key="4">
    <source>
        <dbReference type="ARBA" id="ARBA00022694"/>
    </source>
</evidence>
<accession>G5JXL0</accession>
<dbReference type="InterPro" id="IPR011063">
    <property type="entry name" value="TilS/TtcA_N"/>
</dbReference>
<evidence type="ECO:0000256" key="5">
    <source>
        <dbReference type="ARBA" id="ARBA00022741"/>
    </source>
</evidence>
<keyword evidence="5 8" id="KW-0547">Nucleotide-binding</keyword>
<keyword evidence="4 8" id="KW-0819">tRNA processing</keyword>
<gene>
    <name evidence="8 10" type="primary">tilS</name>
    <name evidence="10" type="ORF">STRMA_1613</name>
</gene>
<evidence type="ECO:0000256" key="8">
    <source>
        <dbReference type="HAMAP-Rule" id="MF_01161"/>
    </source>
</evidence>
<name>G5JXL0_9STRE</name>
<sequence length="420" mass="49892">MTYKKIFSYIQSKGYFADHKYVLIAVSGGVDSMNLLHFLHRYQQQLGIKIAIAHINHKQRIEADKEEAYLNNWAKQHNVPFYTKSFTGKFSENTARQFRYNYFKNIMFEKGYTALVTAHHADDQAETVFSRFIRGVRLRYLSGIKEIQHFGPGQLIRPFLTFSKKEFPDIFHFYDVTNAKDTYLRNRIRNNYLPILEKENSKISQHLIQLGEETHLIFQAFEDLTYHLDFQNCSVFHEQSEAVQYFLLQNYIKKFPELELTKAQFDEILHIIKTRTDYYQYVKNGYYLKKDAVRFEFCKIGPKTDRFKSEKVLEYDSMVKYGQYTFSFQKMLDSEGGIPIKSDSPIIIRKRKPGDKIQLGNYSKKIRRLFIDDKIPASKRLDAIILEQDKEILLILLDNVTYLRKDFKDDIMKGKLYIQK</sequence>
<evidence type="ECO:0000256" key="6">
    <source>
        <dbReference type="ARBA" id="ARBA00022840"/>
    </source>
</evidence>
<feature type="domain" description="Lysidine-tRNA(Ile) synthetase C-terminal" evidence="9">
    <location>
        <begin position="346"/>
        <end position="418"/>
    </location>
</feature>
<dbReference type="EMBL" id="AEUW02000001">
    <property type="protein sequence ID" value="EHJ52517.1"/>
    <property type="molecule type" value="Genomic_DNA"/>
</dbReference>
<dbReference type="GO" id="GO:0006400">
    <property type="term" value="P:tRNA modification"/>
    <property type="evidence" value="ECO:0007669"/>
    <property type="project" value="UniProtKB-UniRule"/>
</dbReference>
<proteinExistence type="inferred from homology"/>
<dbReference type="InterPro" id="IPR012094">
    <property type="entry name" value="tRNA_Ile_lys_synt"/>
</dbReference>
<dbReference type="RefSeq" id="WP_003080605.1">
    <property type="nucleotide sequence ID" value="NZ_AEUW02000001.1"/>
</dbReference>
<dbReference type="PANTHER" id="PTHR43033">
    <property type="entry name" value="TRNA(ILE)-LYSIDINE SYNTHASE-RELATED"/>
    <property type="match status" value="1"/>
</dbReference>
<comment type="catalytic activity">
    <reaction evidence="7 8">
        <text>cytidine(34) in tRNA(Ile2) + L-lysine + ATP = lysidine(34) in tRNA(Ile2) + AMP + diphosphate + H(+)</text>
        <dbReference type="Rhea" id="RHEA:43744"/>
        <dbReference type="Rhea" id="RHEA-COMP:10625"/>
        <dbReference type="Rhea" id="RHEA-COMP:10670"/>
        <dbReference type="ChEBI" id="CHEBI:15378"/>
        <dbReference type="ChEBI" id="CHEBI:30616"/>
        <dbReference type="ChEBI" id="CHEBI:32551"/>
        <dbReference type="ChEBI" id="CHEBI:33019"/>
        <dbReference type="ChEBI" id="CHEBI:82748"/>
        <dbReference type="ChEBI" id="CHEBI:83665"/>
        <dbReference type="ChEBI" id="CHEBI:456215"/>
        <dbReference type="EC" id="6.3.4.19"/>
    </reaction>
</comment>
<dbReference type="SUPFAM" id="SSF56037">
    <property type="entry name" value="PheT/TilS domain"/>
    <property type="match status" value="1"/>
</dbReference>
<dbReference type="SUPFAM" id="SSF52402">
    <property type="entry name" value="Adenine nucleotide alpha hydrolases-like"/>
    <property type="match status" value="1"/>
</dbReference>
<comment type="similarity">
    <text evidence="8">Belongs to the tRNA(Ile)-lysidine synthase family.</text>
</comment>
<protein>
    <recommendedName>
        <fullName evidence="8">tRNA(Ile)-lysidine synthase</fullName>
        <ecNumber evidence="8">6.3.4.19</ecNumber>
    </recommendedName>
    <alternativeName>
        <fullName evidence="8">tRNA(Ile)-2-lysyl-cytidine synthase</fullName>
    </alternativeName>
    <alternativeName>
        <fullName evidence="8">tRNA(Ile)-lysidine synthetase</fullName>
    </alternativeName>
</protein>
<keyword evidence="6 8" id="KW-0067">ATP-binding</keyword>
<dbReference type="EC" id="6.3.4.19" evidence="8"/>
<comment type="subcellular location">
    <subcellularLocation>
        <location evidence="1 8">Cytoplasm</location>
    </subcellularLocation>
</comment>
<evidence type="ECO:0000256" key="2">
    <source>
        <dbReference type="ARBA" id="ARBA00022490"/>
    </source>
</evidence>
<dbReference type="CDD" id="cd01992">
    <property type="entry name" value="TilS_N"/>
    <property type="match status" value="1"/>
</dbReference>
<evidence type="ECO:0000259" key="9">
    <source>
        <dbReference type="SMART" id="SM00977"/>
    </source>
</evidence>
<evidence type="ECO:0000256" key="7">
    <source>
        <dbReference type="ARBA" id="ARBA00048539"/>
    </source>
</evidence>
<reference evidence="10 11" key="1">
    <citation type="journal article" date="2014" name="Int. J. Syst. Evol. Microbiol.">
        <title>Phylogenomics and the dynamic genome evolution of the genus Streptococcus.</title>
        <authorList>
            <consortium name="The Broad Institute Genome Sequencing Platform"/>
            <person name="Richards V.P."/>
            <person name="Palmer S.R."/>
            <person name="Pavinski Bitar P.D."/>
            <person name="Qin X."/>
            <person name="Weinstock G.M."/>
            <person name="Highlander S.K."/>
            <person name="Town C.D."/>
            <person name="Burne R.A."/>
            <person name="Stanhope M.J."/>
        </authorList>
    </citation>
    <scope>NUCLEOTIDE SEQUENCE [LARGE SCALE GENOMIC DNA]</scope>
    <source>
        <strain evidence="10 11">NCTC 11558</strain>
    </source>
</reference>
<dbReference type="Proteomes" id="UP000003573">
    <property type="component" value="Unassembled WGS sequence"/>
</dbReference>
<dbReference type="HAMAP" id="MF_01161">
    <property type="entry name" value="tRNA_Ile_lys_synt"/>
    <property type="match status" value="1"/>
</dbReference>
<dbReference type="GO" id="GO:0032267">
    <property type="term" value="F:tRNA(Ile)-lysidine synthase activity"/>
    <property type="evidence" value="ECO:0007669"/>
    <property type="project" value="UniProtKB-EC"/>
</dbReference>
<comment type="function">
    <text evidence="8">Ligates lysine onto the cytidine present at position 34 of the AUA codon-specific tRNA(Ile) that contains the anticodon CAU, in an ATP-dependent manner. Cytidine is converted to lysidine, thus changing the amino acid specificity of the tRNA from methionine to isoleucine.</text>
</comment>
<dbReference type="NCBIfam" id="TIGR02432">
    <property type="entry name" value="lysidine_TilS_N"/>
    <property type="match status" value="1"/>
</dbReference>
<dbReference type="Gene3D" id="3.40.50.620">
    <property type="entry name" value="HUPs"/>
    <property type="match status" value="1"/>
</dbReference>
<dbReference type="STRING" id="764298.STRMA_1613"/>
<dbReference type="InterPro" id="IPR012796">
    <property type="entry name" value="Lysidine-tRNA-synth_C"/>
</dbReference>
<evidence type="ECO:0000313" key="11">
    <source>
        <dbReference type="Proteomes" id="UP000003573"/>
    </source>
</evidence>
<evidence type="ECO:0000256" key="3">
    <source>
        <dbReference type="ARBA" id="ARBA00022598"/>
    </source>
</evidence>
<dbReference type="PANTHER" id="PTHR43033:SF1">
    <property type="entry name" value="TRNA(ILE)-LYSIDINE SYNTHASE-RELATED"/>
    <property type="match status" value="1"/>
</dbReference>